<evidence type="ECO:0000313" key="4">
    <source>
        <dbReference type="EMBL" id="ERL08176.1"/>
    </source>
</evidence>
<comment type="caution">
    <text evidence="4">The sequence shown here is derived from an EMBL/GenBank/DDBJ whole genome shotgun (WGS) entry which is preliminary data.</text>
</comment>
<dbReference type="SUPFAM" id="SSF46785">
    <property type="entry name" value="Winged helix' DNA-binding domain"/>
    <property type="match status" value="1"/>
</dbReference>
<protein>
    <submittedName>
        <fullName evidence="4">Putative DNA protecting protein DprA</fullName>
    </submittedName>
</protein>
<comment type="similarity">
    <text evidence="1">Belongs to the DprA/Smf family.</text>
</comment>
<evidence type="ECO:0000256" key="1">
    <source>
        <dbReference type="ARBA" id="ARBA00006525"/>
    </source>
</evidence>
<gene>
    <name evidence="4" type="ORF">HMPREF1316_0263</name>
</gene>
<dbReference type="Gene3D" id="1.10.10.10">
    <property type="entry name" value="Winged helix-like DNA-binding domain superfamily/Winged helix DNA-binding domain"/>
    <property type="match status" value="1"/>
</dbReference>
<dbReference type="EMBL" id="AWEZ01000045">
    <property type="protein sequence ID" value="ERL08176.1"/>
    <property type="molecule type" value="Genomic_DNA"/>
</dbReference>
<evidence type="ECO:0000256" key="2">
    <source>
        <dbReference type="SAM" id="MobiDB-lite"/>
    </source>
</evidence>
<dbReference type="GO" id="GO:0009294">
    <property type="term" value="P:DNA-mediated transformation"/>
    <property type="evidence" value="ECO:0007669"/>
    <property type="project" value="InterPro"/>
</dbReference>
<dbReference type="Proteomes" id="UP000016638">
    <property type="component" value="Unassembled WGS sequence"/>
</dbReference>
<dbReference type="OrthoDB" id="9785707at2"/>
<dbReference type="InterPro" id="IPR057666">
    <property type="entry name" value="DrpA_SLOG"/>
</dbReference>
<reference evidence="4 5" key="1">
    <citation type="submission" date="2013-08" db="EMBL/GenBank/DDBJ databases">
        <authorList>
            <person name="Durkin A.S."/>
            <person name="Haft D.R."/>
            <person name="McCorrison J."/>
            <person name="Torralba M."/>
            <person name="Gillis M."/>
            <person name="Haft D.H."/>
            <person name="Methe B."/>
            <person name="Sutton G."/>
            <person name="Nelson K.E."/>
        </authorList>
    </citation>
    <scope>NUCLEOTIDE SEQUENCE [LARGE SCALE GENOMIC DNA]</scope>
    <source>
        <strain evidence="4 5">F0195</strain>
    </source>
</reference>
<dbReference type="PANTHER" id="PTHR43022">
    <property type="entry name" value="PROTEIN SMF"/>
    <property type="match status" value="1"/>
</dbReference>
<evidence type="ECO:0000313" key="5">
    <source>
        <dbReference type="Proteomes" id="UP000016638"/>
    </source>
</evidence>
<feature type="domain" description="Smf/DprA SLOG" evidence="3">
    <location>
        <begin position="13"/>
        <end position="213"/>
    </location>
</feature>
<evidence type="ECO:0000259" key="3">
    <source>
        <dbReference type="Pfam" id="PF02481"/>
    </source>
</evidence>
<feature type="compositionally biased region" description="Basic and acidic residues" evidence="2">
    <location>
        <begin position="1"/>
        <end position="15"/>
    </location>
</feature>
<dbReference type="AlphaFoldDB" id="U2V6A6"/>
<dbReference type="PANTHER" id="PTHR43022:SF1">
    <property type="entry name" value="PROTEIN SMF"/>
    <property type="match status" value="1"/>
</dbReference>
<proteinExistence type="inferred from homology"/>
<dbReference type="InterPro" id="IPR036388">
    <property type="entry name" value="WH-like_DNA-bd_sf"/>
</dbReference>
<dbReference type="STRING" id="1125712.HMPREF1316_0263"/>
<dbReference type="InterPro" id="IPR036390">
    <property type="entry name" value="WH_DNA-bd_sf"/>
</dbReference>
<dbReference type="eggNOG" id="COG0758">
    <property type="taxonomic scope" value="Bacteria"/>
</dbReference>
<accession>U2V6A6</accession>
<organism evidence="4 5">
    <name type="scientific">Olsenella profusa F0195</name>
    <dbReference type="NCBI Taxonomy" id="1125712"/>
    <lineage>
        <taxon>Bacteria</taxon>
        <taxon>Bacillati</taxon>
        <taxon>Actinomycetota</taxon>
        <taxon>Coriobacteriia</taxon>
        <taxon>Coriobacteriales</taxon>
        <taxon>Atopobiaceae</taxon>
        <taxon>Olsenella</taxon>
    </lineage>
</organism>
<dbReference type="SUPFAM" id="SSF102405">
    <property type="entry name" value="MCP/YpsA-like"/>
    <property type="match status" value="1"/>
</dbReference>
<dbReference type="Pfam" id="PF02481">
    <property type="entry name" value="DNA_processg_A"/>
    <property type="match status" value="1"/>
</dbReference>
<sequence length="320" mass="33794">MPDGGERWELRRGEEGWPPSLESLEQPPDIIYGMGDRSTLTNSCLSVIGARRATPYGLAAARLAGRVAAESGITLVSGGALGCDAASARAALDAGGTTIVVSGTGADKVYPRSSEDVFARARTYGAVISLEPWGAPPKRYTFPRRNPIIAALSQSTVICEAGRHSGTFSTAMAAAQMGRDLYVIPGSIFSPESMGANQLIADGAYIIPSEMDLEQRISLDYGVLRMVREGVPRTEGRIVSALISEPTRADDLARFLGESVVGILGALADYESKGMVRRLPDGRFSLTESAYLAHDRMVRRHGDELAQDGGGGASCQTIGG</sequence>
<dbReference type="RefSeq" id="WP_021726045.1">
    <property type="nucleotide sequence ID" value="NZ_AWEZ01000045.1"/>
</dbReference>
<dbReference type="InterPro" id="IPR003488">
    <property type="entry name" value="DprA"/>
</dbReference>
<keyword evidence="5" id="KW-1185">Reference proteome</keyword>
<feature type="region of interest" description="Disordered" evidence="2">
    <location>
        <begin position="1"/>
        <end position="26"/>
    </location>
</feature>
<name>U2V6A6_9ACTN</name>
<dbReference type="Gene3D" id="3.40.50.450">
    <property type="match status" value="1"/>
</dbReference>
<dbReference type="PATRIC" id="fig|1125712.3.peg.1386"/>